<name>A0ABU8RK65_9ACTN</name>
<comment type="caution">
    <text evidence="2">The sequence shown here is derived from an EMBL/GenBank/DDBJ whole genome shotgun (WGS) entry which is preliminary data.</text>
</comment>
<sequence>MSAAVLGAVLPGVEATSAAASCAGPTTPGELLAQEDGVVLATVREVEDHRVLLDVEEVWSGGDRSPRTWITTGETSAGVEGSGDVDLEEDRRYLVGLLGDRASVCSVLVVDGPGGVVEAVPAAQVDAARPDDVRAPVEGADAGDAPGPPVAAVAAGLGVWAALTAFVLLAGRSVRRHQQRRSRRSRAGGPPSSLR</sequence>
<organism evidence="2 3">
    <name type="scientific">Pseudokineococcus basanitobsidens</name>
    <dbReference type="NCBI Taxonomy" id="1926649"/>
    <lineage>
        <taxon>Bacteria</taxon>
        <taxon>Bacillati</taxon>
        <taxon>Actinomycetota</taxon>
        <taxon>Actinomycetes</taxon>
        <taxon>Kineosporiales</taxon>
        <taxon>Kineosporiaceae</taxon>
        <taxon>Pseudokineococcus</taxon>
    </lineage>
</organism>
<protein>
    <submittedName>
        <fullName evidence="2">Uncharacterized protein</fullName>
    </submittedName>
</protein>
<accession>A0ABU8RK65</accession>
<dbReference type="RefSeq" id="WP_339574763.1">
    <property type="nucleotide sequence ID" value="NZ_JBBIAA010000007.1"/>
</dbReference>
<dbReference type="EMBL" id="JBBIAA010000007">
    <property type="protein sequence ID" value="MEJ5945379.1"/>
    <property type="molecule type" value="Genomic_DNA"/>
</dbReference>
<evidence type="ECO:0000313" key="2">
    <source>
        <dbReference type="EMBL" id="MEJ5945379.1"/>
    </source>
</evidence>
<feature type="transmembrane region" description="Helical" evidence="1">
    <location>
        <begin position="150"/>
        <end position="171"/>
    </location>
</feature>
<keyword evidence="1" id="KW-1133">Transmembrane helix</keyword>
<gene>
    <name evidence="2" type="ORF">WDZ17_08735</name>
</gene>
<keyword evidence="1" id="KW-0472">Membrane</keyword>
<keyword evidence="3" id="KW-1185">Reference proteome</keyword>
<dbReference type="Proteomes" id="UP001387100">
    <property type="component" value="Unassembled WGS sequence"/>
</dbReference>
<evidence type="ECO:0000313" key="3">
    <source>
        <dbReference type="Proteomes" id="UP001387100"/>
    </source>
</evidence>
<evidence type="ECO:0000256" key="1">
    <source>
        <dbReference type="SAM" id="Phobius"/>
    </source>
</evidence>
<keyword evidence="1" id="KW-0812">Transmembrane</keyword>
<proteinExistence type="predicted"/>
<reference evidence="2 3" key="1">
    <citation type="journal article" date="2017" name="Int. J. Syst. Evol. Microbiol.">
        <title>Pseudokineococcus basanitobsidens sp. nov., isolated from volcanic rock.</title>
        <authorList>
            <person name="Lee D.W."/>
            <person name="Park M.Y."/>
            <person name="Kim J.J."/>
            <person name="Kim B.S."/>
        </authorList>
    </citation>
    <scope>NUCLEOTIDE SEQUENCE [LARGE SCALE GENOMIC DNA]</scope>
    <source>
        <strain evidence="2 3">DSM 103726</strain>
    </source>
</reference>